<dbReference type="PROSITE" id="PS00217">
    <property type="entry name" value="SUGAR_TRANSPORT_2"/>
    <property type="match status" value="1"/>
</dbReference>
<evidence type="ECO:0000256" key="4">
    <source>
        <dbReference type="ARBA" id="ARBA00022692"/>
    </source>
</evidence>
<feature type="transmembrane region" description="Helical" evidence="8">
    <location>
        <begin position="46"/>
        <end position="70"/>
    </location>
</feature>
<dbReference type="OrthoDB" id="2241241at2759"/>
<dbReference type="AlphaFoldDB" id="G8JQD2"/>
<dbReference type="PANTHER" id="PTHR48022:SF50">
    <property type="entry name" value="HEXOSE TRANSPORTER HXT14"/>
    <property type="match status" value="1"/>
</dbReference>
<dbReference type="InterPro" id="IPR036259">
    <property type="entry name" value="MFS_trans_sf"/>
</dbReference>
<comment type="subcellular location">
    <subcellularLocation>
        <location evidence="1">Membrane</location>
        <topology evidence="1">Multi-pass membrane protein</topology>
    </subcellularLocation>
</comment>
<feature type="transmembrane region" description="Helical" evidence="8">
    <location>
        <begin position="345"/>
        <end position="367"/>
    </location>
</feature>
<dbReference type="InterPro" id="IPR005828">
    <property type="entry name" value="MFS_sugar_transport-like"/>
</dbReference>
<dbReference type="Gene3D" id="1.20.1250.20">
    <property type="entry name" value="MFS general substrate transporter like domains"/>
    <property type="match status" value="1"/>
</dbReference>
<protein>
    <recommendedName>
        <fullName evidence="9">Major facilitator superfamily (MFS) profile domain-containing protein</fullName>
    </recommendedName>
</protein>
<keyword evidence="11" id="KW-1185">Reference proteome</keyword>
<evidence type="ECO:0000256" key="8">
    <source>
        <dbReference type="SAM" id="Phobius"/>
    </source>
</evidence>
<keyword evidence="3 7" id="KW-0813">Transport</keyword>
<dbReference type="OMA" id="IFGWDVG"/>
<feature type="transmembrane region" description="Helical" evidence="8">
    <location>
        <begin position="476"/>
        <end position="495"/>
    </location>
</feature>
<evidence type="ECO:0000256" key="6">
    <source>
        <dbReference type="ARBA" id="ARBA00023136"/>
    </source>
</evidence>
<reference evidence="11" key="1">
    <citation type="journal article" date="2012" name="G3 (Bethesda)">
        <title>Pichia sorbitophila, an interspecies yeast hybrid reveals early steps of genome resolution following polyploidization.</title>
        <authorList>
            <person name="Leh Louis V."/>
            <person name="Despons L."/>
            <person name="Friedrich A."/>
            <person name="Martin T."/>
            <person name="Durrens P."/>
            <person name="Casaregola S."/>
            <person name="Neuveglise C."/>
            <person name="Fairhead C."/>
            <person name="Marck C."/>
            <person name="Cruz J.A."/>
            <person name="Straub M.L."/>
            <person name="Kugler V."/>
            <person name="Sacerdot C."/>
            <person name="Uzunov Z."/>
            <person name="Thierry A."/>
            <person name="Weiss S."/>
            <person name="Bleykasten C."/>
            <person name="De Montigny J."/>
            <person name="Jacques N."/>
            <person name="Jung P."/>
            <person name="Lemaire M."/>
            <person name="Mallet S."/>
            <person name="Morel G."/>
            <person name="Richard G.F."/>
            <person name="Sarkar A."/>
            <person name="Savel G."/>
            <person name="Schacherer J."/>
            <person name="Seret M.L."/>
            <person name="Talla E."/>
            <person name="Samson G."/>
            <person name="Jubin C."/>
            <person name="Poulain J."/>
            <person name="Vacherie B."/>
            <person name="Barbe V."/>
            <person name="Pelletier E."/>
            <person name="Sherman D.J."/>
            <person name="Westhof E."/>
            <person name="Weissenbach J."/>
            <person name="Baret P.V."/>
            <person name="Wincker P."/>
            <person name="Gaillardin C."/>
            <person name="Dujon B."/>
            <person name="Souciet J.L."/>
        </authorList>
    </citation>
    <scope>NUCLEOTIDE SEQUENCE [LARGE SCALE GENOMIC DNA]</scope>
    <source>
        <strain evidence="11">CBS 270.75 / DBVPG 7215 / KCTC 17166 / NRRL Y-17582</strain>
    </source>
</reference>
<dbReference type="GO" id="GO:0005351">
    <property type="term" value="F:carbohydrate:proton symporter activity"/>
    <property type="evidence" value="ECO:0007669"/>
    <property type="project" value="TreeGrafter"/>
</dbReference>
<name>G8JQD2_ERECY</name>
<accession>G8JQD2</accession>
<organism evidence="10 11">
    <name type="scientific">Eremothecium cymbalariae (strain CBS 270.75 / DBVPG 7215 / KCTC 17166 / NRRL Y-17582)</name>
    <name type="common">Yeast</name>
    <dbReference type="NCBI Taxonomy" id="931890"/>
    <lineage>
        <taxon>Eukaryota</taxon>
        <taxon>Fungi</taxon>
        <taxon>Dikarya</taxon>
        <taxon>Ascomycota</taxon>
        <taxon>Saccharomycotina</taxon>
        <taxon>Saccharomycetes</taxon>
        <taxon>Saccharomycetales</taxon>
        <taxon>Saccharomycetaceae</taxon>
        <taxon>Eremothecium</taxon>
    </lineage>
</organism>
<dbReference type="GO" id="GO:0005886">
    <property type="term" value="C:plasma membrane"/>
    <property type="evidence" value="ECO:0007669"/>
    <property type="project" value="TreeGrafter"/>
</dbReference>
<evidence type="ECO:0000256" key="7">
    <source>
        <dbReference type="RuleBase" id="RU003346"/>
    </source>
</evidence>
<gene>
    <name evidence="10" type="ordered locus">Ecym_2797</name>
</gene>
<feature type="transmembrane region" description="Helical" evidence="8">
    <location>
        <begin position="311"/>
        <end position="333"/>
    </location>
</feature>
<evidence type="ECO:0000256" key="3">
    <source>
        <dbReference type="ARBA" id="ARBA00022448"/>
    </source>
</evidence>
<dbReference type="RefSeq" id="XP_003645312.1">
    <property type="nucleotide sequence ID" value="XM_003645264.1"/>
</dbReference>
<dbReference type="eggNOG" id="KOG0254">
    <property type="taxonomic scope" value="Eukaryota"/>
</dbReference>
<evidence type="ECO:0000256" key="5">
    <source>
        <dbReference type="ARBA" id="ARBA00022989"/>
    </source>
</evidence>
<dbReference type="NCBIfam" id="TIGR00879">
    <property type="entry name" value="SP"/>
    <property type="match status" value="1"/>
</dbReference>
<keyword evidence="5 8" id="KW-1133">Transmembrane helix</keyword>
<feature type="transmembrane region" description="Helical" evidence="8">
    <location>
        <begin position="96"/>
        <end position="116"/>
    </location>
</feature>
<dbReference type="EMBL" id="CP002498">
    <property type="protein sequence ID" value="AET38495.1"/>
    <property type="molecule type" value="Genomic_DNA"/>
</dbReference>
<evidence type="ECO:0000256" key="1">
    <source>
        <dbReference type="ARBA" id="ARBA00004141"/>
    </source>
</evidence>
<feature type="domain" description="Major facilitator superfamily (MFS) profile" evidence="9">
    <location>
        <begin position="48"/>
        <end position="499"/>
    </location>
</feature>
<dbReference type="Pfam" id="PF00083">
    <property type="entry name" value="Sugar_tr"/>
    <property type="match status" value="1"/>
</dbReference>
<feature type="transmembrane region" description="Helical" evidence="8">
    <location>
        <begin position="447"/>
        <end position="470"/>
    </location>
</feature>
<dbReference type="PROSITE" id="PS50850">
    <property type="entry name" value="MFS"/>
    <property type="match status" value="1"/>
</dbReference>
<proteinExistence type="inferred from homology"/>
<dbReference type="InterPro" id="IPR003663">
    <property type="entry name" value="Sugar/inositol_transpt"/>
</dbReference>
<feature type="transmembrane region" description="Helical" evidence="8">
    <location>
        <begin position="219"/>
        <end position="242"/>
    </location>
</feature>
<dbReference type="InterPro" id="IPR050360">
    <property type="entry name" value="MFS_Sugar_Transporters"/>
</dbReference>
<feature type="transmembrane region" description="Helical" evidence="8">
    <location>
        <begin position="153"/>
        <end position="174"/>
    </location>
</feature>
<sequence length="521" mass="57057">MTNISSTSTQLSDKEGYAIYEFMASTIESPSPAELASRRKRLLKPVLLCLASSFGGFILGWDVGTIGGIANMSSFQNHFGTMINPETGLKGFPEKLSGAIIAIFNIGCALGGLTLAKLGDIKGRRFGIFVALIFYIAGLLIQILSNANWYQFFIGRIVTGFAVGTTTVLVPMFISESAPIQIRGSMVVLYQLMITLGILIGNLVNFACKELVEDSLSNVSWQIPINLGILWTVFVLLGLSLMPESTQFYVSKGNIEKAQESFAIMNSLPKDHPFVIDQISFLASSMIREESRGCHGSWEFLFGKPRLGLRLFIGVMIMAFQQLSGINYFLYYSTTLFDSVGVGDSYVTAIILSSVNFISTFSGVYIVEKLGRRCCLILGSVGMFISMLTYACIGTHFLDDDSIRVNTGSIMVAFTCAFIMFFACTSGPISFVVIAELFPTRTKSISMAICTSVNWIVNFVIAICTPSVIAAIGFKFGYLFAGCLMTSTIFFYCMIPETKGLTAEQVDAIYEKLLFELTTKK</sequence>
<dbReference type="KEGG" id="erc:Ecym_2797"/>
<evidence type="ECO:0000313" key="11">
    <source>
        <dbReference type="Proteomes" id="UP000006790"/>
    </source>
</evidence>
<evidence type="ECO:0000259" key="9">
    <source>
        <dbReference type="PROSITE" id="PS50850"/>
    </source>
</evidence>
<dbReference type="InterPro" id="IPR005829">
    <property type="entry name" value="Sugar_transporter_CS"/>
</dbReference>
<dbReference type="PANTHER" id="PTHR48022">
    <property type="entry name" value="PLASTIDIC GLUCOSE TRANSPORTER 4"/>
    <property type="match status" value="1"/>
</dbReference>
<dbReference type="PROSITE" id="PS00216">
    <property type="entry name" value="SUGAR_TRANSPORT_1"/>
    <property type="match status" value="1"/>
</dbReference>
<keyword evidence="6 8" id="KW-0472">Membrane</keyword>
<dbReference type="FunCoup" id="G8JQD2">
    <property type="interactions" value="1346"/>
</dbReference>
<feature type="transmembrane region" description="Helical" evidence="8">
    <location>
        <begin position="374"/>
        <end position="398"/>
    </location>
</feature>
<dbReference type="SUPFAM" id="SSF103473">
    <property type="entry name" value="MFS general substrate transporter"/>
    <property type="match status" value="1"/>
</dbReference>
<dbReference type="PRINTS" id="PR00171">
    <property type="entry name" value="SUGRTRNSPORT"/>
</dbReference>
<dbReference type="InterPro" id="IPR020846">
    <property type="entry name" value="MFS_dom"/>
</dbReference>
<dbReference type="Proteomes" id="UP000006790">
    <property type="component" value="Chromosome 2"/>
</dbReference>
<dbReference type="GeneID" id="11472024"/>
<comment type="similarity">
    <text evidence="2 7">Belongs to the major facilitator superfamily. Sugar transporter (TC 2.A.1.1) family.</text>
</comment>
<feature type="transmembrane region" description="Helical" evidence="8">
    <location>
        <begin position="410"/>
        <end position="435"/>
    </location>
</feature>
<dbReference type="HOGENOM" id="CLU_001265_30_1_1"/>
<evidence type="ECO:0000256" key="2">
    <source>
        <dbReference type="ARBA" id="ARBA00010992"/>
    </source>
</evidence>
<keyword evidence="4 8" id="KW-0812">Transmembrane</keyword>
<feature type="transmembrane region" description="Helical" evidence="8">
    <location>
        <begin position="128"/>
        <end position="147"/>
    </location>
</feature>
<evidence type="ECO:0000313" key="10">
    <source>
        <dbReference type="EMBL" id="AET38495.1"/>
    </source>
</evidence>
<dbReference type="InParanoid" id="G8JQD2"/>
<feature type="transmembrane region" description="Helical" evidence="8">
    <location>
        <begin position="186"/>
        <end position="207"/>
    </location>
</feature>